<accession>A0A368FF07</accession>
<gene>
    <name evidence="1" type="ORF">ANCCAN_24835</name>
</gene>
<evidence type="ECO:0000313" key="1">
    <source>
        <dbReference type="EMBL" id="RCN29405.1"/>
    </source>
</evidence>
<dbReference type="AlphaFoldDB" id="A0A368FF07"/>
<proteinExistence type="predicted"/>
<protein>
    <submittedName>
        <fullName evidence="1">Uncharacterized protein</fullName>
    </submittedName>
</protein>
<dbReference type="EMBL" id="JOJR01001965">
    <property type="protein sequence ID" value="RCN29405.1"/>
    <property type="molecule type" value="Genomic_DNA"/>
</dbReference>
<organism evidence="1 2">
    <name type="scientific">Ancylostoma caninum</name>
    <name type="common">Dog hookworm</name>
    <dbReference type="NCBI Taxonomy" id="29170"/>
    <lineage>
        <taxon>Eukaryota</taxon>
        <taxon>Metazoa</taxon>
        <taxon>Ecdysozoa</taxon>
        <taxon>Nematoda</taxon>
        <taxon>Chromadorea</taxon>
        <taxon>Rhabditida</taxon>
        <taxon>Rhabditina</taxon>
        <taxon>Rhabditomorpha</taxon>
        <taxon>Strongyloidea</taxon>
        <taxon>Ancylostomatidae</taxon>
        <taxon>Ancylostomatinae</taxon>
        <taxon>Ancylostoma</taxon>
    </lineage>
</organism>
<reference evidence="1 2" key="1">
    <citation type="submission" date="2014-10" db="EMBL/GenBank/DDBJ databases">
        <title>Draft genome of the hookworm Ancylostoma caninum.</title>
        <authorList>
            <person name="Mitreva M."/>
        </authorList>
    </citation>
    <scope>NUCLEOTIDE SEQUENCE [LARGE SCALE GENOMIC DNA]</scope>
    <source>
        <strain evidence="1 2">Baltimore</strain>
    </source>
</reference>
<keyword evidence="2" id="KW-1185">Reference proteome</keyword>
<evidence type="ECO:0000313" key="2">
    <source>
        <dbReference type="Proteomes" id="UP000252519"/>
    </source>
</evidence>
<name>A0A368FF07_ANCCA</name>
<dbReference type="Proteomes" id="UP000252519">
    <property type="component" value="Unassembled WGS sequence"/>
</dbReference>
<comment type="caution">
    <text evidence="1">The sequence shown here is derived from an EMBL/GenBank/DDBJ whole genome shotgun (WGS) entry which is preliminary data.</text>
</comment>
<sequence length="77" mass="8298">MRAILAAMGSEMTNGVTRTWVHPKTTSGCYVLHDGVLGDVDDSAPRDSASCRHGMYKFASAMSLVSDKLPRRSLVLA</sequence>